<sequence>MASRTIGGGISKPSSRGGAASSTSAASSSTTASSVRRNLFQSQLLRRPTSSSTGTSTSAETLRLSNAADIATAVSTDDGPTKKSPELPNEEDSGIVVRNKNGEIEYNGDPPTPEPIDHDADEGSAAAAAAQDAMRHEEHEKERQRLAEAVRQHQIDQNSVPAAQPEELLEAVRASMRAKVAALAEDNWMYEREELPRFR</sequence>
<evidence type="ECO:0000313" key="2">
    <source>
        <dbReference type="EMBL" id="KAK3945808.1"/>
    </source>
</evidence>
<organism evidence="2 3">
    <name type="scientific">Diplogelasinospora grovesii</name>
    <dbReference type="NCBI Taxonomy" id="303347"/>
    <lineage>
        <taxon>Eukaryota</taxon>
        <taxon>Fungi</taxon>
        <taxon>Dikarya</taxon>
        <taxon>Ascomycota</taxon>
        <taxon>Pezizomycotina</taxon>
        <taxon>Sordariomycetes</taxon>
        <taxon>Sordariomycetidae</taxon>
        <taxon>Sordariales</taxon>
        <taxon>Diplogelasinosporaceae</taxon>
        <taxon>Diplogelasinospora</taxon>
    </lineage>
</organism>
<reference evidence="3" key="1">
    <citation type="journal article" date="2023" name="Mol. Phylogenet. Evol.">
        <title>Genome-scale phylogeny and comparative genomics of the fungal order Sordariales.</title>
        <authorList>
            <person name="Hensen N."/>
            <person name="Bonometti L."/>
            <person name="Westerberg I."/>
            <person name="Brannstrom I.O."/>
            <person name="Guillou S."/>
            <person name="Cros-Aarteil S."/>
            <person name="Calhoun S."/>
            <person name="Haridas S."/>
            <person name="Kuo A."/>
            <person name="Mondo S."/>
            <person name="Pangilinan J."/>
            <person name="Riley R."/>
            <person name="LaButti K."/>
            <person name="Andreopoulos B."/>
            <person name="Lipzen A."/>
            <person name="Chen C."/>
            <person name="Yan M."/>
            <person name="Daum C."/>
            <person name="Ng V."/>
            <person name="Clum A."/>
            <person name="Steindorff A."/>
            <person name="Ohm R.A."/>
            <person name="Martin F."/>
            <person name="Silar P."/>
            <person name="Natvig D.O."/>
            <person name="Lalanne C."/>
            <person name="Gautier V."/>
            <person name="Ament-Velasquez S.L."/>
            <person name="Kruys A."/>
            <person name="Hutchinson M.I."/>
            <person name="Powell A.J."/>
            <person name="Barry K."/>
            <person name="Miller A.N."/>
            <person name="Grigoriev I.V."/>
            <person name="Debuchy R."/>
            <person name="Gladieux P."/>
            <person name="Hiltunen Thoren M."/>
            <person name="Johannesson H."/>
        </authorList>
    </citation>
    <scope>NUCLEOTIDE SEQUENCE [LARGE SCALE GENOMIC DNA]</scope>
    <source>
        <strain evidence="3">CBS 340.73</strain>
    </source>
</reference>
<keyword evidence="3" id="KW-1185">Reference proteome</keyword>
<feature type="compositionally biased region" description="Low complexity" evidence="1">
    <location>
        <begin position="19"/>
        <end position="34"/>
    </location>
</feature>
<name>A0AAN6NJ84_9PEZI</name>
<dbReference type="Proteomes" id="UP001303473">
    <property type="component" value="Unassembled WGS sequence"/>
</dbReference>
<dbReference type="AlphaFoldDB" id="A0AAN6NJ84"/>
<comment type="caution">
    <text evidence="2">The sequence shown here is derived from an EMBL/GenBank/DDBJ whole genome shotgun (WGS) entry which is preliminary data.</text>
</comment>
<feature type="region of interest" description="Disordered" evidence="1">
    <location>
        <begin position="1"/>
        <end position="140"/>
    </location>
</feature>
<feature type="compositionally biased region" description="Low complexity" evidence="1">
    <location>
        <begin position="123"/>
        <end position="132"/>
    </location>
</feature>
<protein>
    <submittedName>
        <fullName evidence="2">Uncharacterized protein</fullName>
    </submittedName>
</protein>
<feature type="compositionally biased region" description="Gly residues" evidence="1">
    <location>
        <begin position="1"/>
        <end position="10"/>
    </location>
</feature>
<evidence type="ECO:0000256" key="1">
    <source>
        <dbReference type="SAM" id="MobiDB-lite"/>
    </source>
</evidence>
<accession>A0AAN6NJ84</accession>
<evidence type="ECO:0000313" key="3">
    <source>
        <dbReference type="Proteomes" id="UP001303473"/>
    </source>
</evidence>
<feature type="compositionally biased region" description="Low complexity" evidence="1">
    <location>
        <begin position="49"/>
        <end position="61"/>
    </location>
</feature>
<gene>
    <name evidence="2" type="ORF">QBC46DRAFT_370023</name>
</gene>
<dbReference type="EMBL" id="MU853753">
    <property type="protein sequence ID" value="KAK3945808.1"/>
    <property type="molecule type" value="Genomic_DNA"/>
</dbReference>
<proteinExistence type="predicted"/>
<feature type="compositionally biased region" description="Polar residues" evidence="1">
    <location>
        <begin position="35"/>
        <end position="44"/>
    </location>
</feature>